<dbReference type="GO" id="GO:0016491">
    <property type="term" value="F:oxidoreductase activity"/>
    <property type="evidence" value="ECO:0007669"/>
    <property type="project" value="UniProtKB-KW"/>
</dbReference>
<protein>
    <recommendedName>
        <fullName evidence="6">Oxidoreductase</fullName>
    </recommendedName>
</protein>
<dbReference type="GO" id="GO:0000166">
    <property type="term" value="F:nucleotide binding"/>
    <property type="evidence" value="ECO:0007669"/>
    <property type="project" value="InterPro"/>
</dbReference>
<dbReference type="SUPFAM" id="SSF55347">
    <property type="entry name" value="Glyceraldehyde-3-phosphate dehydrogenase-like, C-terminal domain"/>
    <property type="match status" value="1"/>
</dbReference>
<feature type="domain" description="Gfo/Idh/MocA-like oxidoreductase N-terminal" evidence="2">
    <location>
        <begin position="5"/>
        <end position="118"/>
    </location>
</feature>
<dbReference type="SUPFAM" id="SSF51735">
    <property type="entry name" value="NAD(P)-binding Rossmann-fold domains"/>
    <property type="match status" value="1"/>
</dbReference>
<dbReference type="Pfam" id="PF01408">
    <property type="entry name" value="GFO_IDH_MocA"/>
    <property type="match status" value="1"/>
</dbReference>
<evidence type="ECO:0008006" key="6">
    <source>
        <dbReference type="Google" id="ProtNLM"/>
    </source>
</evidence>
<keyword evidence="5" id="KW-1185">Reference proteome</keyword>
<dbReference type="Pfam" id="PF22725">
    <property type="entry name" value="GFO_IDH_MocA_C3"/>
    <property type="match status" value="1"/>
</dbReference>
<proteinExistence type="predicted"/>
<dbReference type="PANTHER" id="PTHR43818">
    <property type="entry name" value="BCDNA.GH03377"/>
    <property type="match status" value="1"/>
</dbReference>
<evidence type="ECO:0000259" key="2">
    <source>
        <dbReference type="Pfam" id="PF01408"/>
    </source>
</evidence>
<dbReference type="Gene3D" id="3.30.360.10">
    <property type="entry name" value="Dihydrodipicolinate Reductase, domain 2"/>
    <property type="match status" value="1"/>
</dbReference>
<gene>
    <name evidence="4" type="ORF">EL26_23335</name>
</gene>
<evidence type="ECO:0000256" key="1">
    <source>
        <dbReference type="ARBA" id="ARBA00023002"/>
    </source>
</evidence>
<keyword evidence="1" id="KW-0560">Oxidoreductase</keyword>
<dbReference type="eggNOG" id="COG0673">
    <property type="taxonomic scope" value="Bacteria"/>
</dbReference>
<reference evidence="4 5" key="1">
    <citation type="journal article" date="2013" name="Int. J. Syst. Evol. Microbiol.">
        <title>Tumebacillus flagellatus sp. nov., an alpha-amylase/pullulanase-producing bacterium isolated from cassava wastewater.</title>
        <authorList>
            <person name="Wang Q."/>
            <person name="Xie N."/>
            <person name="Qin Y."/>
            <person name="Shen N."/>
            <person name="Zhu J."/>
            <person name="Mi H."/>
            <person name="Huang R."/>
        </authorList>
    </citation>
    <scope>NUCLEOTIDE SEQUENCE [LARGE SCALE GENOMIC DNA]</scope>
    <source>
        <strain evidence="4 5">GST4</strain>
    </source>
</reference>
<dbReference type="AlphaFoldDB" id="A0A074LK31"/>
<evidence type="ECO:0000259" key="3">
    <source>
        <dbReference type="Pfam" id="PF22725"/>
    </source>
</evidence>
<dbReference type="InterPro" id="IPR036291">
    <property type="entry name" value="NAD(P)-bd_dom_sf"/>
</dbReference>
<accession>A0A074LK31</accession>
<organism evidence="4 5">
    <name type="scientific">Tumebacillus flagellatus</name>
    <dbReference type="NCBI Taxonomy" id="1157490"/>
    <lineage>
        <taxon>Bacteria</taxon>
        <taxon>Bacillati</taxon>
        <taxon>Bacillota</taxon>
        <taxon>Bacilli</taxon>
        <taxon>Bacillales</taxon>
        <taxon>Alicyclobacillaceae</taxon>
        <taxon>Tumebacillus</taxon>
    </lineage>
</organism>
<dbReference type="OrthoDB" id="2350336at2"/>
<evidence type="ECO:0000313" key="5">
    <source>
        <dbReference type="Proteomes" id="UP000027931"/>
    </source>
</evidence>
<dbReference type="STRING" id="1157490.EL26_23335"/>
<dbReference type="RefSeq" id="WP_038094483.1">
    <property type="nucleotide sequence ID" value="NZ_JMIR01000052.1"/>
</dbReference>
<evidence type="ECO:0000313" key="4">
    <source>
        <dbReference type="EMBL" id="KEO80965.1"/>
    </source>
</evidence>
<sequence>MMRILRVGIIGTGFGARVHVPMFESHEGFEVVALAGVTARKSPDEIRAATGVDNVYTDWREMIDRENLDVLSIVSAPLEHHEMTLYALQHGVHVLCEKPMGMNAEQTAEMLAARDRSNTLGVLNFEWRFLPARRKVREILASGRLGRLLHVRYEGYRPTLRVLTRNKQGWLSKRESGGGMLGAVGSHMLDSLLWWTDSEVRTLQGELSTYHPEVTVDGEREVRTSDQAFRAIGTLANGATYSVEYASGLRHHKEDWRLQVFGTEGTLVMINDKSVEVALGDDAFETLELPAEKTAPSGMSAEQQRYYTPFITLVERLYDALASDTIDPDLPLFEHGHRVQLVLDAIHKSSDEGCRVTL</sequence>
<dbReference type="InterPro" id="IPR050463">
    <property type="entry name" value="Gfo/Idh/MocA_oxidrdct_glycsds"/>
</dbReference>
<dbReference type="Gene3D" id="3.40.50.720">
    <property type="entry name" value="NAD(P)-binding Rossmann-like Domain"/>
    <property type="match status" value="1"/>
</dbReference>
<dbReference type="EMBL" id="JMIR01000052">
    <property type="protein sequence ID" value="KEO80965.1"/>
    <property type="molecule type" value="Genomic_DNA"/>
</dbReference>
<dbReference type="Proteomes" id="UP000027931">
    <property type="component" value="Unassembled WGS sequence"/>
</dbReference>
<name>A0A074LK31_9BACL</name>
<comment type="caution">
    <text evidence="4">The sequence shown here is derived from an EMBL/GenBank/DDBJ whole genome shotgun (WGS) entry which is preliminary data.</text>
</comment>
<dbReference type="PANTHER" id="PTHR43818:SF11">
    <property type="entry name" value="BCDNA.GH03377"/>
    <property type="match status" value="1"/>
</dbReference>
<dbReference type="InterPro" id="IPR000683">
    <property type="entry name" value="Gfo/Idh/MocA-like_OxRdtase_N"/>
</dbReference>
<feature type="domain" description="GFO/IDH/MocA-like oxidoreductase" evidence="3">
    <location>
        <begin position="134"/>
        <end position="267"/>
    </location>
</feature>
<dbReference type="InterPro" id="IPR055170">
    <property type="entry name" value="GFO_IDH_MocA-like_dom"/>
</dbReference>